<evidence type="ECO:0000256" key="1">
    <source>
        <dbReference type="ARBA" id="ARBA00004651"/>
    </source>
</evidence>
<dbReference type="Proteomes" id="UP000092462">
    <property type="component" value="Unassembled WGS sequence"/>
</dbReference>
<keyword evidence="9" id="KW-0472">Membrane</keyword>
<dbReference type="VEuPathDB" id="VectorBase:PPAI002677"/>
<keyword evidence="3" id="KW-0813">Transport</keyword>
<dbReference type="GO" id="GO:0005886">
    <property type="term" value="C:plasma membrane"/>
    <property type="evidence" value="ECO:0007669"/>
    <property type="project" value="UniProtKB-SubCell"/>
</dbReference>
<name>A0A1B0D5C0_PHLPP</name>
<evidence type="ECO:0000256" key="5">
    <source>
        <dbReference type="ARBA" id="ARBA00022692"/>
    </source>
</evidence>
<evidence type="ECO:0000256" key="3">
    <source>
        <dbReference type="ARBA" id="ARBA00022448"/>
    </source>
</evidence>
<dbReference type="EMBL" id="AJVK01025121">
    <property type="status" value="NOT_ANNOTATED_CDS"/>
    <property type="molecule type" value="Genomic_DNA"/>
</dbReference>
<dbReference type="PANTHER" id="PTHR42985:SF21">
    <property type="entry name" value="SODIUM-DEPENDENT MULTIVITAMIN TRANSPORTER-LIKE PROTEIN"/>
    <property type="match status" value="1"/>
</dbReference>
<evidence type="ECO:0000256" key="9">
    <source>
        <dbReference type="ARBA" id="ARBA00023136"/>
    </source>
</evidence>
<protein>
    <recommendedName>
        <fullName evidence="14">Sodium/solute symporter</fullName>
    </recommendedName>
</protein>
<dbReference type="GO" id="GO:0006814">
    <property type="term" value="P:sodium ion transport"/>
    <property type="evidence" value="ECO:0007669"/>
    <property type="project" value="UniProtKB-KW"/>
</dbReference>
<keyword evidence="6" id="KW-1133">Transmembrane helix</keyword>
<dbReference type="AlphaFoldDB" id="A0A1B0D5C0"/>
<dbReference type="VEuPathDB" id="VectorBase:PPAPM1_011312"/>
<evidence type="ECO:0000313" key="13">
    <source>
        <dbReference type="Proteomes" id="UP000092462"/>
    </source>
</evidence>
<evidence type="ECO:0000256" key="7">
    <source>
        <dbReference type="ARBA" id="ARBA00023053"/>
    </source>
</evidence>
<dbReference type="NCBIfam" id="TIGR00813">
    <property type="entry name" value="sss"/>
    <property type="match status" value="1"/>
</dbReference>
<keyword evidence="13" id="KW-1185">Reference proteome</keyword>
<dbReference type="InterPro" id="IPR051163">
    <property type="entry name" value="Sodium:Solute_Symporter_SSF"/>
</dbReference>
<keyword evidence="7" id="KW-0915">Sodium</keyword>
<evidence type="ECO:0008006" key="14">
    <source>
        <dbReference type="Google" id="ProtNLM"/>
    </source>
</evidence>
<evidence type="ECO:0000256" key="6">
    <source>
        <dbReference type="ARBA" id="ARBA00022989"/>
    </source>
</evidence>
<dbReference type="InterPro" id="IPR001734">
    <property type="entry name" value="Na/solute_symporter"/>
</dbReference>
<dbReference type="PANTHER" id="PTHR42985">
    <property type="entry name" value="SODIUM-COUPLED MONOCARBOXYLATE TRANSPORTER"/>
    <property type="match status" value="1"/>
</dbReference>
<keyword evidence="10" id="KW-0739">Sodium transport</keyword>
<organism evidence="12 13">
    <name type="scientific">Phlebotomus papatasi</name>
    <name type="common">Sandfly</name>
    <dbReference type="NCBI Taxonomy" id="29031"/>
    <lineage>
        <taxon>Eukaryota</taxon>
        <taxon>Metazoa</taxon>
        <taxon>Ecdysozoa</taxon>
        <taxon>Arthropoda</taxon>
        <taxon>Hexapoda</taxon>
        <taxon>Insecta</taxon>
        <taxon>Pterygota</taxon>
        <taxon>Neoptera</taxon>
        <taxon>Endopterygota</taxon>
        <taxon>Diptera</taxon>
        <taxon>Nematocera</taxon>
        <taxon>Psychodoidea</taxon>
        <taxon>Psychodidae</taxon>
        <taxon>Phlebotomus</taxon>
        <taxon>Phlebotomus</taxon>
    </lineage>
</organism>
<comment type="similarity">
    <text evidence="2 11">Belongs to the sodium:solute symporter (SSF) (TC 2.A.21) family.</text>
</comment>
<keyword evidence="5" id="KW-0812">Transmembrane</keyword>
<dbReference type="EnsemblMetazoa" id="PPAI002677-RA">
    <property type="protein sequence ID" value="PPAI002677-PA"/>
    <property type="gene ID" value="PPAI002677"/>
</dbReference>
<evidence type="ECO:0000256" key="8">
    <source>
        <dbReference type="ARBA" id="ARBA00023065"/>
    </source>
</evidence>
<sequence length="557" mass="62362">MSSVQFSYLDYFFFCIVFIVSIGIGLYYAYGMKRAFSVEEYLFGGKNMKVLPVTFSLIATTITGSSTLGQSMEVYAYGFHNWMYTVLGFLRFFMMRYIFLPVMYNLQLTSSFTYFEMRFDKSLKYIASFFYIVTGLFVIPLTIYVPALAFQEVTGINLYVITVVSGILCIWYTAIGGFKTVVWTDVFQFLLITVATLVIMIVGLISVDGYTNVWTALDRGGRLALFKTDLNFETRGSVWAYLLSTNFTTLYQFSMSQSALQRYISLPTFEKAKHALWIQICLCQVILMVQFTIGATIFATYEKCDPLTAGFVEKIDQIFPYYVQEKASLFPGFNGIFIAGVFAAGLSTTSTLLNTISGTIYTDFLATKFKNASQKSVRNLLKLLVAVVGAAGIGLMFVIEKMGTIFSITHQCFTLSTVGVFGLFINGILFRTTNSKGAKFGVIVSMAIVGILIIGGLNKQPDPLLPLRTDGCDFSNTISNFSELSRSNSTGVNANETTHWIFRINFQFFAFIGLFINILVSYTVSWFTGGNTVKDQKLLATFIRKNIPQDTPLLNNN</sequence>
<dbReference type="GO" id="GO:0015293">
    <property type="term" value="F:symporter activity"/>
    <property type="evidence" value="ECO:0007669"/>
    <property type="project" value="TreeGrafter"/>
</dbReference>
<keyword evidence="4" id="KW-1003">Cell membrane</keyword>
<dbReference type="Gene3D" id="1.20.1730.10">
    <property type="entry name" value="Sodium/glucose cotransporter"/>
    <property type="match status" value="1"/>
</dbReference>
<proteinExistence type="inferred from homology"/>
<dbReference type="InterPro" id="IPR038377">
    <property type="entry name" value="Na/Glc_symporter_sf"/>
</dbReference>
<evidence type="ECO:0000256" key="4">
    <source>
        <dbReference type="ARBA" id="ARBA00022475"/>
    </source>
</evidence>
<evidence type="ECO:0000256" key="10">
    <source>
        <dbReference type="ARBA" id="ARBA00023201"/>
    </source>
</evidence>
<keyword evidence="8" id="KW-0406">Ion transport</keyword>
<evidence type="ECO:0000256" key="2">
    <source>
        <dbReference type="ARBA" id="ARBA00006434"/>
    </source>
</evidence>
<dbReference type="Pfam" id="PF00474">
    <property type="entry name" value="SSF"/>
    <property type="match status" value="1"/>
</dbReference>
<dbReference type="PROSITE" id="PS50283">
    <property type="entry name" value="NA_SOLUT_SYMP_3"/>
    <property type="match status" value="1"/>
</dbReference>
<reference evidence="12" key="1">
    <citation type="submission" date="2022-08" db="UniProtKB">
        <authorList>
            <consortium name="EnsemblMetazoa"/>
        </authorList>
    </citation>
    <scope>IDENTIFICATION</scope>
    <source>
        <strain evidence="12">Israel</strain>
    </source>
</reference>
<evidence type="ECO:0000256" key="11">
    <source>
        <dbReference type="RuleBase" id="RU362091"/>
    </source>
</evidence>
<evidence type="ECO:0000313" key="12">
    <source>
        <dbReference type="EnsemblMetazoa" id="PPAI002677-PA"/>
    </source>
</evidence>
<comment type="subcellular location">
    <subcellularLocation>
        <location evidence="1">Cell membrane</location>
        <topology evidence="1">Multi-pass membrane protein</topology>
    </subcellularLocation>
</comment>
<accession>A0A1B0D5C0</accession>